<evidence type="ECO:0000256" key="6">
    <source>
        <dbReference type="SAM" id="MobiDB-lite"/>
    </source>
</evidence>
<dbReference type="PANTHER" id="PTHR47992">
    <property type="entry name" value="PROTEIN PHOSPHATASE"/>
    <property type="match status" value="1"/>
</dbReference>
<reference evidence="10 11" key="1">
    <citation type="submission" date="2019-03" db="EMBL/GenBank/DDBJ databases">
        <authorList>
            <person name="Gaulin E."/>
            <person name="Dumas B."/>
        </authorList>
    </citation>
    <scope>NUCLEOTIDE SEQUENCE [LARGE SCALE GENOMIC DNA]</scope>
    <source>
        <strain evidence="10">CBS 568.67</strain>
    </source>
</reference>
<dbReference type="SUPFAM" id="SSF81606">
    <property type="entry name" value="PP2C-like"/>
    <property type="match status" value="1"/>
</dbReference>
<dbReference type="GO" id="GO:0046872">
    <property type="term" value="F:metal ion binding"/>
    <property type="evidence" value="ECO:0007669"/>
    <property type="project" value="UniProtKB-KW"/>
</dbReference>
<reference evidence="9" key="2">
    <citation type="submission" date="2019-06" db="EMBL/GenBank/DDBJ databases">
        <title>Genomics analysis of Aphanomyces spp. identifies a new class of oomycete effector associated with host adaptation.</title>
        <authorList>
            <person name="Gaulin E."/>
        </authorList>
    </citation>
    <scope>NUCLEOTIDE SEQUENCE</scope>
    <source>
        <strain evidence="9">CBS 578.67</strain>
    </source>
</reference>
<evidence type="ECO:0000256" key="4">
    <source>
        <dbReference type="ARBA" id="ARBA00022912"/>
    </source>
</evidence>
<evidence type="ECO:0000259" key="7">
    <source>
        <dbReference type="PROSITE" id="PS50003"/>
    </source>
</evidence>
<dbReference type="Pfam" id="PF00481">
    <property type="entry name" value="PP2C"/>
    <property type="match status" value="1"/>
</dbReference>
<keyword evidence="11" id="KW-1185">Reference proteome</keyword>
<dbReference type="Gene3D" id="3.60.40.10">
    <property type="entry name" value="PPM-type phosphatase domain"/>
    <property type="match status" value="1"/>
</dbReference>
<dbReference type="Pfam" id="PF00169">
    <property type="entry name" value="PH"/>
    <property type="match status" value="1"/>
</dbReference>
<dbReference type="SUPFAM" id="SSF50729">
    <property type="entry name" value="PH domain-like"/>
    <property type="match status" value="1"/>
</dbReference>
<dbReference type="GO" id="GO:0004722">
    <property type="term" value="F:protein serine/threonine phosphatase activity"/>
    <property type="evidence" value="ECO:0007669"/>
    <property type="project" value="InterPro"/>
</dbReference>
<dbReference type="InterPro" id="IPR011993">
    <property type="entry name" value="PH-like_dom_sf"/>
</dbReference>
<accession>A0A485KRG9</accession>
<comment type="subcellular location">
    <subcellularLocation>
        <location evidence="1">Membrane</location>
        <topology evidence="1">Peripheral membrane protein</topology>
    </subcellularLocation>
</comment>
<comment type="similarity">
    <text evidence="5">Belongs to the PP2C family.</text>
</comment>
<dbReference type="Gene3D" id="2.30.29.30">
    <property type="entry name" value="Pleckstrin-homology domain (PH domain)/Phosphotyrosine-binding domain (PTB)"/>
    <property type="match status" value="1"/>
</dbReference>
<dbReference type="InterPro" id="IPR001932">
    <property type="entry name" value="PPM-type_phosphatase-like_dom"/>
</dbReference>
<dbReference type="PROSITE" id="PS01032">
    <property type="entry name" value="PPM_1"/>
    <property type="match status" value="1"/>
</dbReference>
<dbReference type="InterPro" id="IPR000222">
    <property type="entry name" value="PP2C_BS"/>
</dbReference>
<feature type="domain" description="PPM-type phosphatase" evidence="8">
    <location>
        <begin position="365"/>
        <end position="660"/>
    </location>
</feature>
<keyword evidence="4 5" id="KW-0904">Protein phosphatase</keyword>
<dbReference type="EMBL" id="CAADRA010005256">
    <property type="protein sequence ID" value="VFT87748.1"/>
    <property type="molecule type" value="Genomic_DNA"/>
</dbReference>
<evidence type="ECO:0000256" key="3">
    <source>
        <dbReference type="ARBA" id="ARBA00022801"/>
    </source>
</evidence>
<dbReference type="PROSITE" id="PS50003">
    <property type="entry name" value="PH_DOMAIN"/>
    <property type="match status" value="1"/>
</dbReference>
<dbReference type="InterPro" id="IPR036457">
    <property type="entry name" value="PPM-type-like_dom_sf"/>
</dbReference>
<keyword evidence="3 5" id="KW-0378">Hydrolase</keyword>
<feature type="compositionally biased region" description="Pro residues" evidence="6">
    <location>
        <begin position="334"/>
        <end position="344"/>
    </location>
</feature>
<evidence type="ECO:0000313" key="10">
    <source>
        <dbReference type="EMBL" id="VFT87748.1"/>
    </source>
</evidence>
<proteinExistence type="inferred from homology"/>
<dbReference type="EMBL" id="VJMH01005235">
    <property type="protein sequence ID" value="KAF0698513.1"/>
    <property type="molecule type" value="Genomic_DNA"/>
</dbReference>
<dbReference type="CDD" id="cd00143">
    <property type="entry name" value="PP2Cc"/>
    <property type="match status" value="1"/>
</dbReference>
<sequence length="667" mass="73976">MSAEYDDADTQDAWIPTPNLSSSVVFPRPGEWGKYLTPLSREGWLEKQSVKDKTQWKRRWVVMHDNVLYFFKERIPSNANLYENDNLLLQRYRHGSIQLDSVATVGTAKEGGPAAFQVKLVERKFVFRASTKDEMNNWLFEFQRSIANLIVMIRSKSLSTSASVTRHIEQARRQHRSQSFDCRDHHLMDQLSVQVPFADYSRLSGGDGDDVDGGGGGVRYSSDSVPSIKSPECTSPNFYPFQLDEVGFDDAALHLPPPAAPSTTDDASAIAFSMPAPSTTLASHAIPIATMMPPAPTNVVPALQKCLSPPTSTTTTPAARKAYVPPHLRKGFVAPPPPPPSDPETPPRREYPHLLGESAMEGTRAYGFTSLVGKRASLEDVICVHPTFGPSQAIYALFDGHAGVDAAKYAMRALPTKLKAHARFDTHEWREACTDVFREIDAEFLDMPRAMTGTTASLVVRGRKLLTANIGDSRAVVSINGEALDIISVQNPGRADERARIEEAGGWVLEEKELHMSKLHGMDLNDPLIEQKANRVVQWIHIFRVNGELAVSRAIGDVDYKRPNECSSWLYPDDHARTAFTGSLVIPDPEFEEFEITPEIEFFVLACDGLWDTITSQEAVTHVREKLLLDWSMEDISYSLADLAIRSGSLDNVSVVVALLKDRSNIT</sequence>
<evidence type="ECO:0000256" key="5">
    <source>
        <dbReference type="RuleBase" id="RU003465"/>
    </source>
</evidence>
<evidence type="ECO:0000313" key="11">
    <source>
        <dbReference type="Proteomes" id="UP000332933"/>
    </source>
</evidence>
<dbReference type="Proteomes" id="UP000332933">
    <property type="component" value="Unassembled WGS sequence"/>
</dbReference>
<feature type="region of interest" description="Disordered" evidence="6">
    <location>
        <begin position="204"/>
        <end position="229"/>
    </location>
</feature>
<evidence type="ECO:0000256" key="1">
    <source>
        <dbReference type="ARBA" id="ARBA00004170"/>
    </source>
</evidence>
<gene>
    <name evidence="10" type="primary">Aste57867_10880</name>
    <name evidence="9" type="ORF">As57867_010840</name>
    <name evidence="10" type="ORF">ASTE57867_10880</name>
</gene>
<dbReference type="OrthoDB" id="10264738at2759"/>
<dbReference type="AlphaFoldDB" id="A0A485KRG9"/>
<evidence type="ECO:0000313" key="9">
    <source>
        <dbReference type="EMBL" id="KAF0698513.1"/>
    </source>
</evidence>
<feature type="region of interest" description="Disordered" evidence="6">
    <location>
        <begin position="328"/>
        <end position="349"/>
    </location>
</feature>
<keyword evidence="2" id="KW-0479">Metal-binding</keyword>
<dbReference type="InterPro" id="IPR015655">
    <property type="entry name" value="PP2C"/>
</dbReference>
<organism evidence="10 11">
    <name type="scientific">Aphanomyces stellatus</name>
    <dbReference type="NCBI Taxonomy" id="120398"/>
    <lineage>
        <taxon>Eukaryota</taxon>
        <taxon>Sar</taxon>
        <taxon>Stramenopiles</taxon>
        <taxon>Oomycota</taxon>
        <taxon>Saprolegniomycetes</taxon>
        <taxon>Saprolegniales</taxon>
        <taxon>Verrucalvaceae</taxon>
        <taxon>Aphanomyces</taxon>
    </lineage>
</organism>
<dbReference type="SMART" id="SM00233">
    <property type="entry name" value="PH"/>
    <property type="match status" value="1"/>
</dbReference>
<dbReference type="PROSITE" id="PS51746">
    <property type="entry name" value="PPM_2"/>
    <property type="match status" value="1"/>
</dbReference>
<dbReference type="GO" id="GO:0016020">
    <property type="term" value="C:membrane"/>
    <property type="evidence" value="ECO:0007669"/>
    <property type="project" value="UniProtKB-SubCell"/>
</dbReference>
<dbReference type="InterPro" id="IPR001849">
    <property type="entry name" value="PH_domain"/>
</dbReference>
<dbReference type="SMART" id="SM00332">
    <property type="entry name" value="PP2Cc"/>
    <property type="match status" value="1"/>
</dbReference>
<evidence type="ECO:0000256" key="2">
    <source>
        <dbReference type="ARBA" id="ARBA00022723"/>
    </source>
</evidence>
<feature type="domain" description="PH" evidence="7">
    <location>
        <begin position="38"/>
        <end position="147"/>
    </location>
</feature>
<name>A0A485KRG9_9STRA</name>
<evidence type="ECO:0000259" key="8">
    <source>
        <dbReference type="PROSITE" id="PS51746"/>
    </source>
</evidence>
<protein>
    <submittedName>
        <fullName evidence="10">Aste57867_10880 protein</fullName>
    </submittedName>
</protein>